<evidence type="ECO:0000256" key="2">
    <source>
        <dbReference type="ARBA" id="ARBA00022475"/>
    </source>
</evidence>
<comment type="subcellular location">
    <subcellularLocation>
        <location evidence="1">Cell membrane</location>
        <topology evidence="1">Multi-pass membrane protein</topology>
    </subcellularLocation>
</comment>
<comment type="caution">
    <text evidence="8">The sequence shown here is derived from an EMBL/GenBank/DDBJ whole genome shotgun (WGS) entry which is preliminary data.</text>
</comment>
<evidence type="ECO:0000256" key="5">
    <source>
        <dbReference type="ARBA" id="ARBA00023136"/>
    </source>
</evidence>
<dbReference type="SMART" id="SM00849">
    <property type="entry name" value="Lactamase_B"/>
    <property type="match status" value="1"/>
</dbReference>
<feature type="transmembrane region" description="Helical" evidence="6">
    <location>
        <begin position="493"/>
        <end position="516"/>
    </location>
</feature>
<keyword evidence="4 6" id="KW-1133">Transmembrane helix</keyword>
<evidence type="ECO:0000256" key="3">
    <source>
        <dbReference type="ARBA" id="ARBA00022692"/>
    </source>
</evidence>
<organism evidence="8 9">
    <name type="scientific">Microbacterium aquimaris</name>
    <dbReference type="NCBI Taxonomy" id="459816"/>
    <lineage>
        <taxon>Bacteria</taxon>
        <taxon>Bacillati</taxon>
        <taxon>Actinomycetota</taxon>
        <taxon>Actinomycetes</taxon>
        <taxon>Micrococcales</taxon>
        <taxon>Microbacteriaceae</taxon>
        <taxon>Microbacterium</taxon>
    </lineage>
</organism>
<feature type="domain" description="Metallo-beta-lactamase" evidence="7">
    <location>
        <begin position="534"/>
        <end position="722"/>
    </location>
</feature>
<evidence type="ECO:0000313" key="8">
    <source>
        <dbReference type="EMBL" id="MDZ8162248.1"/>
    </source>
</evidence>
<dbReference type="Proteomes" id="UP001291912">
    <property type="component" value="Unassembled WGS sequence"/>
</dbReference>
<dbReference type="RefSeq" id="WP_194424718.1">
    <property type="nucleotide sequence ID" value="NZ_BAAAPT010000002.1"/>
</dbReference>
<feature type="transmembrane region" description="Helical" evidence="6">
    <location>
        <begin position="29"/>
        <end position="46"/>
    </location>
</feature>
<feature type="transmembrane region" description="Helical" evidence="6">
    <location>
        <begin position="458"/>
        <end position="481"/>
    </location>
</feature>
<feature type="transmembrane region" description="Helical" evidence="6">
    <location>
        <begin position="58"/>
        <end position="79"/>
    </location>
</feature>
<keyword evidence="9" id="KW-1185">Reference proteome</keyword>
<dbReference type="Pfam" id="PF03772">
    <property type="entry name" value="Competence"/>
    <property type="match status" value="1"/>
</dbReference>
<dbReference type="NCBIfam" id="TIGR00360">
    <property type="entry name" value="ComEC_N-term"/>
    <property type="match status" value="1"/>
</dbReference>
<dbReference type="PANTHER" id="PTHR30619:SF1">
    <property type="entry name" value="RECOMBINATION PROTEIN 2"/>
    <property type="match status" value="1"/>
</dbReference>
<dbReference type="Pfam" id="PF00753">
    <property type="entry name" value="Lactamase_B"/>
    <property type="match status" value="1"/>
</dbReference>
<dbReference type="InterPro" id="IPR052159">
    <property type="entry name" value="Competence_DNA_uptake"/>
</dbReference>
<gene>
    <name evidence="8" type="ORF">R2Q92_10405</name>
</gene>
<dbReference type="EMBL" id="JAWJYN010000002">
    <property type="protein sequence ID" value="MDZ8162248.1"/>
    <property type="molecule type" value="Genomic_DNA"/>
</dbReference>
<dbReference type="SUPFAM" id="SSF56281">
    <property type="entry name" value="Metallo-hydrolase/oxidoreductase"/>
    <property type="match status" value="1"/>
</dbReference>
<feature type="transmembrane region" description="Helical" evidence="6">
    <location>
        <begin position="338"/>
        <end position="360"/>
    </location>
</feature>
<feature type="transmembrane region" description="Helical" evidence="6">
    <location>
        <begin position="315"/>
        <end position="332"/>
    </location>
</feature>
<reference evidence="8 9" key="1">
    <citation type="submission" date="2023-10" db="EMBL/GenBank/DDBJ databases">
        <title>Microbacterium xanthum sp. nov., isolated from seaweed.</title>
        <authorList>
            <person name="Lee S.D."/>
        </authorList>
    </citation>
    <scope>NUCLEOTIDE SEQUENCE [LARGE SCALE GENOMIC DNA]</scope>
    <source>
        <strain evidence="8 9">KCTC 19124</strain>
    </source>
</reference>
<dbReference type="InterPro" id="IPR001279">
    <property type="entry name" value="Metallo-B-lactamas"/>
</dbReference>
<accession>A0ABU5N828</accession>
<keyword evidence="3 6" id="KW-0812">Transmembrane</keyword>
<dbReference type="Gene3D" id="3.60.15.10">
    <property type="entry name" value="Ribonuclease Z/Hydroxyacylglutathione hydrolase-like"/>
    <property type="match status" value="1"/>
</dbReference>
<feature type="transmembrane region" description="Helical" evidence="6">
    <location>
        <begin position="432"/>
        <end position="452"/>
    </location>
</feature>
<feature type="transmembrane region" description="Helical" evidence="6">
    <location>
        <begin position="239"/>
        <end position="262"/>
    </location>
</feature>
<dbReference type="PANTHER" id="PTHR30619">
    <property type="entry name" value="DNA INTERNALIZATION/COMPETENCE PROTEIN COMEC/REC2"/>
    <property type="match status" value="1"/>
</dbReference>
<dbReference type="InterPro" id="IPR004477">
    <property type="entry name" value="ComEC_N"/>
</dbReference>
<proteinExistence type="predicted"/>
<evidence type="ECO:0000259" key="7">
    <source>
        <dbReference type="SMART" id="SM00849"/>
    </source>
</evidence>
<name>A0ABU5N828_9MICO</name>
<protein>
    <submittedName>
        <fullName evidence="8">ComEC/Rec2 family competence protein</fullName>
    </submittedName>
</protein>
<feature type="transmembrane region" description="Helical" evidence="6">
    <location>
        <begin position="367"/>
        <end position="388"/>
    </location>
</feature>
<sequence length="780" mass="77407">MRRAWTLLPAAVLTWIVAGLVTTRPESAPAVVAASAVAVAVVAVAYPALRRRADARRFGAVAVIAALAALVAASGVWAASESRERFLDLREGRGVGELTAVVAGKIERWGSDRVAFDAVTVSVAGASEPLAVPVQIIVAPADVASFVDLDAGATVRTVGMPEPTAPGERAVARLHASGGVDVLAPPEGILRVSSDLRRGLLEAVAGLPTDGASLVPGLAVGDTLLVPEPLDEAMKQASLSHLTAVSGANCALVVGIAFGLVAAAGAGRGVRIAVAMVSLAGFVLLVTPEPSVVRAAGMAAVAMFALLLGRTAQGIAVLSAAVAGALALDPWLAGSLGFALSAAATASLLLFARPLAAGLARILPAPLALVVAVPLAAQLACGPLLILITPVVPIYGVAANVLAAPAAPAVTVLGLAACLAGPLPVLASGLAALAWLPAAWIAATAATVGALPGDQLPWIGGPGGAVLLAAASIAVGLSIGLRGDAPLPRRVRGVSRALVAVLLGVVTGTAALGGVLGPMTIPAGWQIVACDVGQGDAVLVRAGDQVALIDTGPDSVALGRCLERTGVDRVDLLVLTHFDHDHAGAADAVAGRTATVIHGPVGSAEDAAILATLEHGGAEVHEVAAGAAGALGPAAWEVLWPPADRTVAPGNDASVVTAFSGGAIPSVLLLGDLSEAPQRQLLPRVTGRFEVVKVAHHGSADQSAVLYERIAARVGLVTVGADNGYGHPRAEALALVGGNGGVVARTDRHGLVAVWREGDELSVWREHAAAVAPAAVPPAG</sequence>
<evidence type="ECO:0000256" key="6">
    <source>
        <dbReference type="SAM" id="Phobius"/>
    </source>
</evidence>
<dbReference type="InterPro" id="IPR036866">
    <property type="entry name" value="RibonucZ/Hydroxyglut_hydro"/>
</dbReference>
<keyword evidence="2" id="KW-1003">Cell membrane</keyword>
<evidence type="ECO:0000256" key="4">
    <source>
        <dbReference type="ARBA" id="ARBA00022989"/>
    </source>
</evidence>
<evidence type="ECO:0000256" key="1">
    <source>
        <dbReference type="ARBA" id="ARBA00004651"/>
    </source>
</evidence>
<feature type="transmembrane region" description="Helical" evidence="6">
    <location>
        <begin position="394"/>
        <end position="420"/>
    </location>
</feature>
<keyword evidence="5 6" id="KW-0472">Membrane</keyword>
<evidence type="ECO:0000313" key="9">
    <source>
        <dbReference type="Proteomes" id="UP001291912"/>
    </source>
</evidence>